<dbReference type="PANTHER" id="PTHR45692">
    <property type="entry name" value="G_PROTEIN_RECEP_F2_4 DOMAIN-CONTAINING PROTEIN"/>
    <property type="match status" value="1"/>
</dbReference>
<feature type="compositionally biased region" description="Polar residues" evidence="1">
    <location>
        <begin position="165"/>
        <end position="175"/>
    </location>
</feature>
<dbReference type="PANTHER" id="PTHR45692:SF1">
    <property type="entry name" value="G-PROTEIN COUPLED RECEPTORS FAMILY 2 PROFILE 2 DOMAIN-CONTAINING PROTEIN"/>
    <property type="match status" value="1"/>
</dbReference>
<comment type="caution">
    <text evidence="3">The sequence shown here is derived from an EMBL/GenBank/DDBJ whole genome shotgun (WGS) entry which is preliminary data.</text>
</comment>
<evidence type="ECO:0000313" key="3">
    <source>
        <dbReference type="EMBL" id="CAI8015651.1"/>
    </source>
</evidence>
<sequence>MFLYGLTWIFGALTIDKASLTFQVLFVVFNSLQGFFIFLFFCVLSRDGRELWLEFLSCGHYKSSHLHPSSIATSSAEKRPNHFMLVSDTTSATPAPVLEKIITSEAGGGTYVVNYVELSNKSTDNELTVTTDIDDDRPTTITFKTDEVDNTENHANDTSHHHPTENGSGPLQQNGGLHATNRETVAESKDSQARDDQDPGTSETPGDQLNHQNDDVTSDDDLSIAHV</sequence>
<organism evidence="3 4">
    <name type="scientific">Geodia barretti</name>
    <name type="common">Barrett's horny sponge</name>
    <dbReference type="NCBI Taxonomy" id="519541"/>
    <lineage>
        <taxon>Eukaryota</taxon>
        <taxon>Metazoa</taxon>
        <taxon>Porifera</taxon>
        <taxon>Demospongiae</taxon>
        <taxon>Heteroscleromorpha</taxon>
        <taxon>Tetractinellida</taxon>
        <taxon>Astrophorina</taxon>
        <taxon>Geodiidae</taxon>
        <taxon>Geodia</taxon>
    </lineage>
</organism>
<dbReference type="Gene3D" id="1.20.1070.10">
    <property type="entry name" value="Rhodopsin 7-helix transmembrane proteins"/>
    <property type="match status" value="1"/>
</dbReference>
<feature type="compositionally biased region" description="Polar residues" evidence="1">
    <location>
        <begin position="199"/>
        <end position="211"/>
    </location>
</feature>
<keyword evidence="4" id="KW-1185">Reference proteome</keyword>
<evidence type="ECO:0000256" key="1">
    <source>
        <dbReference type="SAM" id="MobiDB-lite"/>
    </source>
</evidence>
<keyword evidence="2" id="KW-0812">Transmembrane</keyword>
<evidence type="ECO:0000313" key="4">
    <source>
        <dbReference type="Proteomes" id="UP001174909"/>
    </source>
</evidence>
<feature type="region of interest" description="Disordered" evidence="1">
    <location>
        <begin position="129"/>
        <end position="227"/>
    </location>
</feature>
<reference evidence="3" key="1">
    <citation type="submission" date="2023-03" db="EMBL/GenBank/DDBJ databases">
        <authorList>
            <person name="Steffen K."/>
            <person name="Cardenas P."/>
        </authorList>
    </citation>
    <scope>NUCLEOTIDE SEQUENCE</scope>
</reference>
<feature type="compositionally biased region" description="Acidic residues" evidence="1">
    <location>
        <begin position="216"/>
        <end position="227"/>
    </location>
</feature>
<dbReference type="EMBL" id="CASHTH010001462">
    <property type="protein sequence ID" value="CAI8015651.1"/>
    <property type="molecule type" value="Genomic_DNA"/>
</dbReference>
<dbReference type="AlphaFoldDB" id="A0AA35RSR8"/>
<proteinExistence type="predicted"/>
<accession>A0AA35RSR8</accession>
<protein>
    <submittedName>
        <fullName evidence="3">Adhesion G-protein coupled receptor G2</fullName>
    </submittedName>
</protein>
<name>A0AA35RSR8_GEOBA</name>
<gene>
    <name evidence="3" type="ORF">GBAR_LOCUS9654</name>
</gene>
<keyword evidence="3" id="KW-0675">Receptor</keyword>
<feature type="transmembrane region" description="Helical" evidence="2">
    <location>
        <begin position="20"/>
        <end position="44"/>
    </location>
</feature>
<feature type="compositionally biased region" description="Basic and acidic residues" evidence="1">
    <location>
        <begin position="144"/>
        <end position="164"/>
    </location>
</feature>
<evidence type="ECO:0000256" key="2">
    <source>
        <dbReference type="SAM" id="Phobius"/>
    </source>
</evidence>
<feature type="compositionally biased region" description="Basic and acidic residues" evidence="1">
    <location>
        <begin position="180"/>
        <end position="197"/>
    </location>
</feature>
<keyword evidence="2" id="KW-1133">Transmembrane helix</keyword>
<dbReference type="Proteomes" id="UP001174909">
    <property type="component" value="Unassembled WGS sequence"/>
</dbReference>
<keyword evidence="2" id="KW-0472">Membrane</keyword>